<feature type="non-terminal residue" evidence="2">
    <location>
        <position position="180"/>
    </location>
</feature>
<feature type="compositionally biased region" description="Basic and acidic residues" evidence="1">
    <location>
        <begin position="150"/>
        <end position="164"/>
    </location>
</feature>
<gene>
    <name evidence="2" type="ORF">MNOR_LOCUS34422</name>
</gene>
<dbReference type="AlphaFoldDB" id="A0AAV2SAW1"/>
<proteinExistence type="predicted"/>
<keyword evidence="3" id="KW-1185">Reference proteome</keyword>
<comment type="caution">
    <text evidence="2">The sequence shown here is derived from an EMBL/GenBank/DDBJ whole genome shotgun (WGS) entry which is preliminary data.</text>
</comment>
<protein>
    <submittedName>
        <fullName evidence="2">Uncharacterized protein</fullName>
    </submittedName>
</protein>
<name>A0AAV2SAW1_MEGNR</name>
<reference evidence="2 3" key="1">
    <citation type="submission" date="2024-05" db="EMBL/GenBank/DDBJ databases">
        <authorList>
            <person name="Wallberg A."/>
        </authorList>
    </citation>
    <scope>NUCLEOTIDE SEQUENCE [LARGE SCALE GENOMIC DNA]</scope>
</reference>
<feature type="compositionally biased region" description="Basic residues" evidence="1">
    <location>
        <begin position="165"/>
        <end position="180"/>
    </location>
</feature>
<feature type="region of interest" description="Disordered" evidence="1">
    <location>
        <begin position="74"/>
        <end position="180"/>
    </location>
</feature>
<feature type="compositionally biased region" description="Low complexity" evidence="1">
    <location>
        <begin position="87"/>
        <end position="100"/>
    </location>
</feature>
<evidence type="ECO:0000313" key="2">
    <source>
        <dbReference type="EMBL" id="CAL4173710.1"/>
    </source>
</evidence>
<evidence type="ECO:0000256" key="1">
    <source>
        <dbReference type="SAM" id="MobiDB-lite"/>
    </source>
</evidence>
<dbReference type="EMBL" id="CAXKWB010053009">
    <property type="protein sequence ID" value="CAL4173710.1"/>
    <property type="molecule type" value="Genomic_DNA"/>
</dbReference>
<dbReference type="Proteomes" id="UP001497623">
    <property type="component" value="Unassembled WGS sequence"/>
</dbReference>
<evidence type="ECO:0000313" key="3">
    <source>
        <dbReference type="Proteomes" id="UP001497623"/>
    </source>
</evidence>
<feature type="compositionally biased region" description="Polar residues" evidence="1">
    <location>
        <begin position="107"/>
        <end position="134"/>
    </location>
</feature>
<accession>A0AAV2SAW1</accession>
<organism evidence="2 3">
    <name type="scientific">Meganyctiphanes norvegica</name>
    <name type="common">Northern krill</name>
    <name type="synonym">Thysanopoda norvegica</name>
    <dbReference type="NCBI Taxonomy" id="48144"/>
    <lineage>
        <taxon>Eukaryota</taxon>
        <taxon>Metazoa</taxon>
        <taxon>Ecdysozoa</taxon>
        <taxon>Arthropoda</taxon>
        <taxon>Crustacea</taxon>
        <taxon>Multicrustacea</taxon>
        <taxon>Malacostraca</taxon>
        <taxon>Eumalacostraca</taxon>
        <taxon>Eucarida</taxon>
        <taxon>Euphausiacea</taxon>
        <taxon>Euphausiidae</taxon>
        <taxon>Meganyctiphanes</taxon>
    </lineage>
</organism>
<feature type="non-terminal residue" evidence="2">
    <location>
        <position position="1"/>
    </location>
</feature>
<sequence length="180" mass="19834">AFLLTFDFFIAVFNGWGVLCVVSQYQIYKDGDHIVIPSLSKGCPRPILTRKVSAVSGYRESTAEALLIIENGTVVPNHHDSPSEIRGPGSSKDSSSPLSDTRGGPSSKDSGSSMVTETPPSSNRELNINPVSNNKDLHPLHPDYVPSNLEEDKLTQNNNKTEKTKRLKRDSKKIRKVQFL</sequence>